<gene>
    <name evidence="7" type="ORF">DFL_005401</name>
</gene>
<keyword evidence="2" id="KW-0285">Flavoprotein</keyword>
<evidence type="ECO:0000256" key="1">
    <source>
        <dbReference type="ARBA" id="ARBA00001974"/>
    </source>
</evidence>
<dbReference type="PRINTS" id="PR00411">
    <property type="entry name" value="PNDRDTASEI"/>
</dbReference>
<keyword evidence="3" id="KW-0274">FAD</keyword>
<dbReference type="OrthoDB" id="66881at2759"/>
<evidence type="ECO:0000256" key="3">
    <source>
        <dbReference type="ARBA" id="ARBA00022827"/>
    </source>
</evidence>
<dbReference type="GO" id="GO:0004497">
    <property type="term" value="F:monooxygenase activity"/>
    <property type="evidence" value="ECO:0007669"/>
    <property type="project" value="UniProtKB-KW"/>
</dbReference>
<keyword evidence="5" id="KW-0560">Oxidoreductase</keyword>
<name>A0A437A8B9_ARTFL</name>
<dbReference type="InterPro" id="IPR051820">
    <property type="entry name" value="FAD-binding_MO"/>
</dbReference>
<evidence type="ECO:0000313" key="8">
    <source>
        <dbReference type="Proteomes" id="UP000283090"/>
    </source>
</evidence>
<dbReference type="STRING" id="97331.A0A437A8B9"/>
<evidence type="ECO:0000256" key="6">
    <source>
        <dbReference type="ARBA" id="ARBA00023033"/>
    </source>
</evidence>
<dbReference type="SUPFAM" id="SSF51905">
    <property type="entry name" value="FAD/NAD(P)-binding domain"/>
    <property type="match status" value="1"/>
</dbReference>
<evidence type="ECO:0008006" key="9">
    <source>
        <dbReference type="Google" id="ProtNLM"/>
    </source>
</evidence>
<evidence type="ECO:0000256" key="2">
    <source>
        <dbReference type="ARBA" id="ARBA00022630"/>
    </source>
</evidence>
<evidence type="ECO:0000313" key="7">
    <source>
        <dbReference type="EMBL" id="RVD87160.1"/>
    </source>
</evidence>
<comment type="cofactor">
    <cofactor evidence="1">
        <name>FAD</name>
        <dbReference type="ChEBI" id="CHEBI:57692"/>
    </cofactor>
</comment>
<dbReference type="InterPro" id="IPR036188">
    <property type="entry name" value="FAD/NAD-bd_sf"/>
</dbReference>
<dbReference type="RefSeq" id="XP_067492704.1">
    <property type="nucleotide sequence ID" value="XM_067634658.1"/>
</dbReference>
<organism evidence="7 8">
    <name type="scientific">Arthrobotrys flagrans</name>
    <name type="common">Nematode-trapping fungus</name>
    <name type="synonym">Trichothecium flagrans</name>
    <dbReference type="NCBI Taxonomy" id="97331"/>
    <lineage>
        <taxon>Eukaryota</taxon>
        <taxon>Fungi</taxon>
        <taxon>Dikarya</taxon>
        <taxon>Ascomycota</taxon>
        <taxon>Pezizomycotina</taxon>
        <taxon>Orbiliomycetes</taxon>
        <taxon>Orbiliales</taxon>
        <taxon>Orbiliaceae</taxon>
        <taxon>Arthrobotrys</taxon>
    </lineage>
</organism>
<dbReference type="Pfam" id="PF13738">
    <property type="entry name" value="Pyr_redox_3"/>
    <property type="match status" value="1"/>
</dbReference>
<dbReference type="FunFam" id="3.50.50.60:FF:000228">
    <property type="entry name" value="FAD-containing monooxygenase EthA"/>
    <property type="match status" value="1"/>
</dbReference>
<keyword evidence="8" id="KW-1185">Reference proteome</keyword>
<reference evidence="7 8" key="1">
    <citation type="submission" date="2019-01" db="EMBL/GenBank/DDBJ databases">
        <title>Intercellular communication is required for trap formation in the nematode-trapping fungus Duddingtonia flagrans.</title>
        <authorList>
            <person name="Youssar L."/>
            <person name="Wernet V."/>
            <person name="Hensel N."/>
            <person name="Hildebrandt H.-G."/>
            <person name="Fischer R."/>
        </authorList>
    </citation>
    <scope>NUCLEOTIDE SEQUENCE [LARGE SCALE GENOMIC DNA]</scope>
    <source>
        <strain evidence="7 8">CBS H-5679</strain>
    </source>
</reference>
<keyword evidence="4" id="KW-0521">NADP</keyword>
<dbReference type="PANTHER" id="PTHR43872:SF1">
    <property type="entry name" value="MONOOXYGENASE, PUTATIVE (AFU_ORTHOLOGUE AFUA_8G02570)-RELATED"/>
    <property type="match status" value="1"/>
</dbReference>
<protein>
    <recommendedName>
        <fullName evidence="9">FAD/NAD(P)-binding domain-containing protein</fullName>
    </recommendedName>
</protein>
<dbReference type="PRINTS" id="PR00368">
    <property type="entry name" value="FADPNR"/>
</dbReference>
<keyword evidence="6" id="KW-0503">Monooxygenase</keyword>
<dbReference type="Proteomes" id="UP000283090">
    <property type="component" value="Unassembled WGS sequence"/>
</dbReference>
<dbReference type="AlphaFoldDB" id="A0A437A8B9"/>
<sequence>MEERFDIVIVGAGLAGITAAYRVQTMLPRKRFIILEARERIGGTWDIFKYPGIRSDSDLTTYGFPFAPWTEERQIASGPEIADYIRNTVTKFGIDEKIRLNRRVLTAEWSSREKRWELTVGVNGGEVIIHAGFVMWASGYYDQREGLNPIIPGIERFEGTVVHPQFWPEGLDYAGKRVVVIGSGATAITLLPTMAKTAAHVTMLQRSPSYVLSIPTVAPGDGVLRKYLPGWVSSRVIRWKYLLLPRLVMEVCRLFPGLVKMGMRWITKAKLPVNIPHDPHFEPRYNMGEQRICLAPDGDFFESLHRQNVGVVTGRIEAVTDKGIELESGERLMADIIVTATGLKIQLFGGADVKVDGRSIRINEKYTWNGVMLQDVPNAGMLIGYTSTAWTLGVDIMAKLVVKLIKGMEEREKKVVTPRLDPEMGVRRARLLDINATYVNIAVGSMPLAGDRGPWRRRRGYFEDCWKVGFGDLGEGVVFE</sequence>
<dbReference type="VEuPathDB" id="FungiDB:DFL_005401"/>
<dbReference type="Gene3D" id="3.50.50.60">
    <property type="entry name" value="FAD/NAD(P)-binding domain"/>
    <property type="match status" value="2"/>
</dbReference>
<dbReference type="GeneID" id="93587712"/>
<dbReference type="PANTHER" id="PTHR43872">
    <property type="entry name" value="MONOOXYGENASE, PUTATIVE (AFU_ORTHOLOGUE AFUA_8G02570)-RELATED"/>
    <property type="match status" value="1"/>
</dbReference>
<evidence type="ECO:0000256" key="4">
    <source>
        <dbReference type="ARBA" id="ARBA00022857"/>
    </source>
</evidence>
<proteinExistence type="predicted"/>
<evidence type="ECO:0000256" key="5">
    <source>
        <dbReference type="ARBA" id="ARBA00023002"/>
    </source>
</evidence>
<accession>A0A437A8B9</accession>
<dbReference type="EMBL" id="SAEB01000006">
    <property type="protein sequence ID" value="RVD87160.1"/>
    <property type="molecule type" value="Genomic_DNA"/>
</dbReference>
<comment type="caution">
    <text evidence="7">The sequence shown here is derived from an EMBL/GenBank/DDBJ whole genome shotgun (WGS) entry which is preliminary data.</text>
</comment>